<dbReference type="Gene3D" id="1.10.287.950">
    <property type="entry name" value="Methyl-accepting chemotaxis protein"/>
    <property type="match status" value="1"/>
</dbReference>
<dbReference type="RefSeq" id="WP_350394390.1">
    <property type="nucleotide sequence ID" value="NZ_JBELQE010000061.1"/>
</dbReference>
<dbReference type="PROSITE" id="PS50885">
    <property type="entry name" value="HAMP"/>
    <property type="match status" value="1"/>
</dbReference>
<dbReference type="Gene3D" id="1.10.8.500">
    <property type="entry name" value="HAMP domain in histidine kinase"/>
    <property type="match status" value="1"/>
</dbReference>
<proteinExistence type="inferred from homology"/>
<dbReference type="Pfam" id="PF00015">
    <property type="entry name" value="MCPsignal"/>
    <property type="match status" value="1"/>
</dbReference>
<comment type="caution">
    <text evidence="7">The sequence shown here is derived from an EMBL/GenBank/DDBJ whole genome shotgun (WGS) entry which is preliminary data.</text>
</comment>
<dbReference type="Proteomes" id="UP001480955">
    <property type="component" value="Unassembled WGS sequence"/>
</dbReference>
<dbReference type="EMBL" id="JBELQE010000061">
    <property type="protein sequence ID" value="MER2250386.1"/>
    <property type="molecule type" value="Genomic_DNA"/>
</dbReference>
<evidence type="ECO:0000259" key="5">
    <source>
        <dbReference type="PROSITE" id="PS50111"/>
    </source>
</evidence>
<feature type="domain" description="Methyl-accepting transducer" evidence="5">
    <location>
        <begin position="297"/>
        <end position="540"/>
    </location>
</feature>
<dbReference type="InterPro" id="IPR004089">
    <property type="entry name" value="MCPsignal_dom"/>
</dbReference>
<gene>
    <name evidence="7" type="ORF">ABS772_10730</name>
</gene>
<evidence type="ECO:0000313" key="8">
    <source>
        <dbReference type="Proteomes" id="UP001480955"/>
    </source>
</evidence>
<dbReference type="Pfam" id="PF12729">
    <property type="entry name" value="4HB_MCP_1"/>
    <property type="match status" value="1"/>
</dbReference>
<sequence>MLKNLRSISAKIALSIALLMMLSILTGIFAVNKIAQVAEISETMARHVEANTVLGELASLSQKLRGVTALQHFSTDTDRRRYEVEASSARVSFSRAWSQYASLAGEGREAELASLLRVAWQHFLAVQEEVAVLDKAGSVSLATAVLQKDLSKDAAKFSYAVSAVQTFRGGEVAAAMRRADEIRASARLWILIALATLTGFCLVVGGYLMANISKPVRRMTTVMARLADGQLDSAVPGTQRKDELGAMAGAVQVFKDNLIHTKALEAEAALARASAEEQRRAAMHRMAHAFEAAVGSVLDTVSSSATELQATAQAMTATATQTASQSTNVAAAAEEAASNVGTVAAAAEELGASVLEIGRQVAGSADLAQRAVTEADGTAALVHELTTTVARIGEVVTLISGIAAQTNLLALNATIEAARAGEAGRGFAVVAAEVKALADQTAKATEEIARQIGQVQGATGQAAAAIGGIGDRIRTISTVASSIAAAVEEQGTATQEIVSNVGRAAVGTGEVTKNIVGVAGAAETTGAAARHVLASASELSRQSAHLAAEIARFLETVRAA</sequence>
<dbReference type="SMART" id="SM00304">
    <property type="entry name" value="HAMP"/>
    <property type="match status" value="1"/>
</dbReference>
<feature type="transmembrane region" description="Helical" evidence="4">
    <location>
        <begin position="12"/>
        <end position="31"/>
    </location>
</feature>
<evidence type="ECO:0000259" key="6">
    <source>
        <dbReference type="PROSITE" id="PS50885"/>
    </source>
</evidence>
<dbReference type="InterPro" id="IPR024478">
    <property type="entry name" value="HlyB_4HB_MCP"/>
</dbReference>
<evidence type="ECO:0000313" key="7">
    <source>
        <dbReference type="EMBL" id="MER2250386.1"/>
    </source>
</evidence>
<keyword evidence="4" id="KW-0472">Membrane</keyword>
<keyword evidence="4" id="KW-1133">Transmembrane helix</keyword>
<dbReference type="PROSITE" id="PS50111">
    <property type="entry name" value="CHEMOTAXIS_TRANSDUC_2"/>
    <property type="match status" value="1"/>
</dbReference>
<dbReference type="SMART" id="SM00283">
    <property type="entry name" value="MA"/>
    <property type="match status" value="1"/>
</dbReference>
<keyword evidence="8" id="KW-1185">Reference proteome</keyword>
<dbReference type="Pfam" id="PF00672">
    <property type="entry name" value="HAMP"/>
    <property type="match status" value="1"/>
</dbReference>
<organism evidence="7 8">
    <name type="scientific">Methylorubrum podarium</name>
    <dbReference type="NCBI Taxonomy" id="200476"/>
    <lineage>
        <taxon>Bacteria</taxon>
        <taxon>Pseudomonadati</taxon>
        <taxon>Pseudomonadota</taxon>
        <taxon>Alphaproteobacteria</taxon>
        <taxon>Hyphomicrobiales</taxon>
        <taxon>Methylobacteriaceae</taxon>
        <taxon>Methylorubrum</taxon>
    </lineage>
</organism>
<evidence type="ECO:0000256" key="4">
    <source>
        <dbReference type="SAM" id="Phobius"/>
    </source>
</evidence>
<reference evidence="7 8" key="1">
    <citation type="submission" date="2024-06" db="EMBL/GenBank/DDBJ databases">
        <authorList>
            <person name="Campbell A.G."/>
        </authorList>
    </citation>
    <scope>NUCLEOTIDE SEQUENCE [LARGE SCALE GENOMIC DNA]</scope>
    <source>
        <strain evidence="7 8">EM12</strain>
    </source>
</reference>
<name>A0ABV1QLV2_9HYPH</name>
<dbReference type="PANTHER" id="PTHR32089:SF112">
    <property type="entry name" value="LYSOZYME-LIKE PROTEIN-RELATED"/>
    <property type="match status" value="1"/>
</dbReference>
<dbReference type="InterPro" id="IPR003660">
    <property type="entry name" value="HAMP_dom"/>
</dbReference>
<keyword evidence="4" id="KW-0812">Transmembrane</keyword>
<comment type="similarity">
    <text evidence="2">Belongs to the methyl-accepting chemotaxis (MCP) protein family.</text>
</comment>
<evidence type="ECO:0000256" key="3">
    <source>
        <dbReference type="PROSITE-ProRule" id="PRU00284"/>
    </source>
</evidence>
<feature type="transmembrane region" description="Helical" evidence="4">
    <location>
        <begin position="188"/>
        <end position="210"/>
    </location>
</feature>
<feature type="domain" description="HAMP" evidence="6">
    <location>
        <begin position="210"/>
        <end position="263"/>
    </location>
</feature>
<dbReference type="CDD" id="cd06225">
    <property type="entry name" value="HAMP"/>
    <property type="match status" value="1"/>
</dbReference>
<protein>
    <submittedName>
        <fullName evidence="7">Methyl-accepting chemotaxis protein</fullName>
    </submittedName>
</protein>
<accession>A0ABV1QLV2</accession>
<dbReference type="SUPFAM" id="SSF58104">
    <property type="entry name" value="Methyl-accepting chemotaxis protein (MCP) signaling domain"/>
    <property type="match status" value="1"/>
</dbReference>
<dbReference type="PANTHER" id="PTHR32089">
    <property type="entry name" value="METHYL-ACCEPTING CHEMOTAXIS PROTEIN MCPB"/>
    <property type="match status" value="1"/>
</dbReference>
<evidence type="ECO:0000256" key="2">
    <source>
        <dbReference type="ARBA" id="ARBA00029447"/>
    </source>
</evidence>
<keyword evidence="1 3" id="KW-0807">Transducer</keyword>
<evidence type="ECO:0000256" key="1">
    <source>
        <dbReference type="ARBA" id="ARBA00023224"/>
    </source>
</evidence>